<evidence type="ECO:0000256" key="3">
    <source>
        <dbReference type="ARBA" id="ARBA00023125"/>
    </source>
</evidence>
<dbReference type="EMBL" id="CP133463">
    <property type="protein sequence ID" value="WMS20357.1"/>
    <property type="molecule type" value="Genomic_DNA"/>
</dbReference>
<dbReference type="RefSeq" id="WP_080552206.1">
    <property type="nucleotide sequence ID" value="NZ_CP133463.1"/>
</dbReference>
<evidence type="ECO:0000313" key="5">
    <source>
        <dbReference type="EMBL" id="WMS20357.1"/>
    </source>
</evidence>
<gene>
    <name evidence="5" type="ORF">RDV51_03200</name>
</gene>
<dbReference type="Gene3D" id="3.90.220.20">
    <property type="entry name" value="DNA methylase specificity domains"/>
    <property type="match status" value="2"/>
</dbReference>
<dbReference type="AlphaFoldDB" id="A0AB38YR46"/>
<dbReference type="Gene3D" id="1.10.287.1120">
    <property type="entry name" value="Bipartite methylase S protein"/>
    <property type="match status" value="1"/>
</dbReference>
<keyword evidence="5" id="KW-0255">Endonuclease</keyword>
<dbReference type="GO" id="GO:0004519">
    <property type="term" value="F:endonuclease activity"/>
    <property type="evidence" value="ECO:0007669"/>
    <property type="project" value="UniProtKB-KW"/>
</dbReference>
<dbReference type="InterPro" id="IPR052021">
    <property type="entry name" value="Type-I_RS_S_subunit"/>
</dbReference>
<feature type="domain" description="Type I restriction modification DNA specificity" evidence="4">
    <location>
        <begin position="19"/>
        <end position="193"/>
    </location>
</feature>
<dbReference type="InterPro" id="IPR044946">
    <property type="entry name" value="Restrct_endonuc_typeI_TRD_sf"/>
</dbReference>
<reference evidence="5" key="1">
    <citation type="submission" date="2023-08" db="EMBL/GenBank/DDBJ databases">
        <title>Veillonella_parvula_DSM 2007_complete_genome_hifiasm_Zymo_Research_D6332.</title>
        <authorList>
            <person name="Damerum A."/>
        </authorList>
    </citation>
    <scope>NUCLEOTIDE SEQUENCE</scope>
    <source>
        <strain evidence="5">DSM 2007</strain>
    </source>
</reference>
<proteinExistence type="inferred from homology"/>
<dbReference type="GO" id="GO:0003677">
    <property type="term" value="F:DNA binding"/>
    <property type="evidence" value="ECO:0007669"/>
    <property type="project" value="UniProtKB-KW"/>
</dbReference>
<keyword evidence="5" id="KW-0378">Hydrolase</keyword>
<keyword evidence="3" id="KW-0238">DNA-binding</keyword>
<dbReference type="Pfam" id="PF01420">
    <property type="entry name" value="Methylase_S"/>
    <property type="match status" value="1"/>
</dbReference>
<name>A0AB38YR46_VEIPA</name>
<protein>
    <submittedName>
        <fullName evidence="5">Restriction endonuclease subunit S</fullName>
    </submittedName>
</protein>
<dbReference type="SUPFAM" id="SSF116734">
    <property type="entry name" value="DNA methylase specificity domain"/>
    <property type="match status" value="2"/>
</dbReference>
<evidence type="ECO:0000256" key="2">
    <source>
        <dbReference type="ARBA" id="ARBA00022747"/>
    </source>
</evidence>
<evidence type="ECO:0000256" key="1">
    <source>
        <dbReference type="ARBA" id="ARBA00010923"/>
    </source>
</evidence>
<evidence type="ECO:0000313" key="6">
    <source>
        <dbReference type="Proteomes" id="UP001228955"/>
    </source>
</evidence>
<organism evidence="5 6">
    <name type="scientific">Veillonella parvula</name>
    <name type="common">Staphylococcus parvulus</name>
    <dbReference type="NCBI Taxonomy" id="29466"/>
    <lineage>
        <taxon>Bacteria</taxon>
        <taxon>Bacillati</taxon>
        <taxon>Bacillota</taxon>
        <taxon>Negativicutes</taxon>
        <taxon>Veillonellales</taxon>
        <taxon>Veillonellaceae</taxon>
        <taxon>Veillonella</taxon>
    </lineage>
</organism>
<accession>A0AB38YR46</accession>
<keyword evidence="5" id="KW-0540">Nuclease</keyword>
<dbReference type="PANTHER" id="PTHR30408:SF12">
    <property type="entry name" value="TYPE I RESTRICTION ENZYME MJAVIII SPECIFICITY SUBUNIT"/>
    <property type="match status" value="1"/>
</dbReference>
<dbReference type="GO" id="GO:0009307">
    <property type="term" value="P:DNA restriction-modification system"/>
    <property type="evidence" value="ECO:0007669"/>
    <property type="project" value="UniProtKB-KW"/>
</dbReference>
<comment type="similarity">
    <text evidence="1">Belongs to the type-I restriction system S methylase family.</text>
</comment>
<evidence type="ECO:0000259" key="4">
    <source>
        <dbReference type="Pfam" id="PF01420"/>
    </source>
</evidence>
<dbReference type="Proteomes" id="UP001228955">
    <property type="component" value="Chromosome"/>
</dbReference>
<dbReference type="REBASE" id="757282">
    <property type="entry name" value="S2.Vpa2007ORF3215P"/>
</dbReference>
<sequence>MMSKEKRRVPKLRFPGFTEDWEQRKLGECIDISTGYPFDSQDFNENGEYLVITNGNIQENTPFVLNNVGNRIDLDDSLKKYILDIDDLLITMDGTVGRVAIVVNNKLVLAQRVCRIKSNEPYYIYQLLSKNNFIQSMNKIGHGGTIKHISLSEISEYQDFYPKSQKERIKISTVLTNCDKLITLHQRKLNNLKLKRKALLQKLFPKNGEGYPELRFPGFTDAWEQRKLGEIFEYLQNNTLSRDSLNYKIPNIKNIHYGDILVKFNEILDGSNKDIPYINPDLDLSKFSKSLLRDGDVIFSDTAEDDTVGKAIELQNVNAPFILSGLHTIPCRPLIPFGKGYLGNFFNSNSYRLQIRPLVQGIKVSSISKSALKDTMIKYPKNLDEQEKIGSLFQSITKMITLHQRKLKHLQIQKKSLLQKLFV</sequence>
<dbReference type="InterPro" id="IPR000055">
    <property type="entry name" value="Restrct_endonuc_typeI_TRD"/>
</dbReference>
<dbReference type="PANTHER" id="PTHR30408">
    <property type="entry name" value="TYPE-1 RESTRICTION ENZYME ECOKI SPECIFICITY PROTEIN"/>
    <property type="match status" value="1"/>
</dbReference>
<keyword evidence="2" id="KW-0680">Restriction system</keyword>